<dbReference type="InterPro" id="IPR050780">
    <property type="entry name" value="Mucin_vWF_Thrombospondin_sf"/>
</dbReference>
<dbReference type="Gene3D" id="2.10.90.10">
    <property type="entry name" value="Cystine-knot cytokines"/>
    <property type="match status" value="1"/>
</dbReference>
<comment type="caution">
    <text evidence="4">Lacks conserved residue(s) required for the propagation of feature annotation.</text>
</comment>
<feature type="disulfide bond" evidence="4">
    <location>
        <begin position="32"/>
        <end position="86"/>
    </location>
</feature>
<gene>
    <name evidence="6" type="ORF">NDU88_003767</name>
</gene>
<comment type="caution">
    <text evidence="6">The sequence shown here is derived from an EMBL/GenBank/DDBJ whole genome shotgun (WGS) entry which is preliminary data.</text>
</comment>
<keyword evidence="7" id="KW-1185">Reference proteome</keyword>
<reference evidence="6" key="1">
    <citation type="journal article" date="2022" name="bioRxiv">
        <title>Sequencing and chromosome-scale assembly of the giantPleurodeles waltlgenome.</title>
        <authorList>
            <person name="Brown T."/>
            <person name="Elewa A."/>
            <person name="Iarovenko S."/>
            <person name="Subramanian E."/>
            <person name="Araus A.J."/>
            <person name="Petzold A."/>
            <person name="Susuki M."/>
            <person name="Suzuki K.-i.T."/>
            <person name="Hayashi T."/>
            <person name="Toyoda A."/>
            <person name="Oliveira C."/>
            <person name="Osipova E."/>
            <person name="Leigh N.D."/>
            <person name="Simon A."/>
            <person name="Yun M.H."/>
        </authorList>
    </citation>
    <scope>NUCLEOTIDE SEQUENCE</scope>
    <source>
        <strain evidence="6">20211129_DDA</strain>
        <tissue evidence="6">Liver</tissue>
    </source>
</reference>
<sequence>MGMNITKPCSLQKVPVMVTYNSCSSLVELSYCSGPCMSSSMYVLATQSMAHKCSCCREVVMNRKQISLRCPDGSYINYTVNTVAQCDCVTASCVT</sequence>
<evidence type="ECO:0000256" key="3">
    <source>
        <dbReference type="ARBA" id="ARBA00023157"/>
    </source>
</evidence>
<proteinExistence type="predicted"/>
<dbReference type="PROSITE" id="PS01225">
    <property type="entry name" value="CTCK_2"/>
    <property type="match status" value="1"/>
</dbReference>
<comment type="subcellular location">
    <subcellularLocation>
        <location evidence="1">Secreted</location>
    </subcellularLocation>
</comment>
<dbReference type="Proteomes" id="UP001066276">
    <property type="component" value="Chromosome 3_2"/>
</dbReference>
<dbReference type="InterPro" id="IPR029034">
    <property type="entry name" value="Cystine-knot_cytokine"/>
</dbReference>
<dbReference type="SMART" id="SM00041">
    <property type="entry name" value="CT"/>
    <property type="match status" value="1"/>
</dbReference>
<dbReference type="PANTHER" id="PTHR11339:SF408">
    <property type="entry name" value="MUCIN-5B"/>
    <property type="match status" value="1"/>
</dbReference>
<dbReference type="InterPro" id="IPR006207">
    <property type="entry name" value="Cys_knot_C"/>
</dbReference>
<feature type="disulfide bond" evidence="4">
    <location>
        <begin position="36"/>
        <end position="88"/>
    </location>
</feature>
<evidence type="ECO:0000259" key="5">
    <source>
        <dbReference type="PROSITE" id="PS01225"/>
    </source>
</evidence>
<name>A0AAV7TQH9_PLEWA</name>
<dbReference type="Pfam" id="PF00007">
    <property type="entry name" value="Cys_knot"/>
    <property type="match status" value="1"/>
</dbReference>
<evidence type="ECO:0000256" key="2">
    <source>
        <dbReference type="ARBA" id="ARBA00022525"/>
    </source>
</evidence>
<protein>
    <recommendedName>
        <fullName evidence="5">CTCK domain-containing protein</fullName>
    </recommendedName>
</protein>
<dbReference type="EMBL" id="JANPWB010000006">
    <property type="protein sequence ID" value="KAJ1178521.1"/>
    <property type="molecule type" value="Genomic_DNA"/>
</dbReference>
<accession>A0AAV7TQH9</accession>
<dbReference type="GO" id="GO:0005615">
    <property type="term" value="C:extracellular space"/>
    <property type="evidence" value="ECO:0007669"/>
    <property type="project" value="TreeGrafter"/>
</dbReference>
<dbReference type="PROSITE" id="PS01185">
    <property type="entry name" value="CTCK_1"/>
    <property type="match status" value="1"/>
</dbReference>
<keyword evidence="2" id="KW-0964">Secreted</keyword>
<keyword evidence="3 4" id="KW-1015">Disulfide bond</keyword>
<dbReference type="PANTHER" id="PTHR11339">
    <property type="entry name" value="EXTRACELLULAR MATRIX GLYCOPROTEIN RELATED"/>
    <property type="match status" value="1"/>
</dbReference>
<evidence type="ECO:0000313" key="7">
    <source>
        <dbReference type="Proteomes" id="UP001066276"/>
    </source>
</evidence>
<evidence type="ECO:0000256" key="4">
    <source>
        <dbReference type="PROSITE-ProRule" id="PRU00039"/>
    </source>
</evidence>
<dbReference type="GO" id="GO:0031012">
    <property type="term" value="C:extracellular matrix"/>
    <property type="evidence" value="ECO:0007669"/>
    <property type="project" value="TreeGrafter"/>
</dbReference>
<organism evidence="6 7">
    <name type="scientific">Pleurodeles waltl</name>
    <name type="common">Iberian ribbed newt</name>
    <dbReference type="NCBI Taxonomy" id="8319"/>
    <lineage>
        <taxon>Eukaryota</taxon>
        <taxon>Metazoa</taxon>
        <taxon>Chordata</taxon>
        <taxon>Craniata</taxon>
        <taxon>Vertebrata</taxon>
        <taxon>Euteleostomi</taxon>
        <taxon>Amphibia</taxon>
        <taxon>Batrachia</taxon>
        <taxon>Caudata</taxon>
        <taxon>Salamandroidea</taxon>
        <taxon>Salamandridae</taxon>
        <taxon>Pleurodelinae</taxon>
        <taxon>Pleurodeles</taxon>
    </lineage>
</organism>
<dbReference type="InterPro" id="IPR006208">
    <property type="entry name" value="Glyco_hormone_CN"/>
</dbReference>
<feature type="domain" description="CTCK" evidence="5">
    <location>
        <begin position="9"/>
        <end position="94"/>
    </location>
</feature>
<dbReference type="AlphaFoldDB" id="A0AAV7TQH9"/>
<evidence type="ECO:0000256" key="1">
    <source>
        <dbReference type="ARBA" id="ARBA00004613"/>
    </source>
</evidence>
<evidence type="ECO:0000313" key="6">
    <source>
        <dbReference type="EMBL" id="KAJ1178521.1"/>
    </source>
</evidence>